<dbReference type="PANTHER" id="PTHR43009:SF7">
    <property type="entry name" value="HOMOGENTISATE GERANYLGERANYLTRANSFERASE, CHLOROPLASTIC"/>
    <property type="match status" value="1"/>
</dbReference>
<comment type="subcellular location">
    <subcellularLocation>
        <location evidence="1">Membrane</location>
        <topology evidence="1">Multi-pass membrane protein</topology>
    </subcellularLocation>
</comment>
<dbReference type="EMBL" id="SIDB01000011">
    <property type="protein sequence ID" value="KAI3425958.1"/>
    <property type="molecule type" value="Genomic_DNA"/>
</dbReference>
<feature type="transmembrane region" description="Helical" evidence="8">
    <location>
        <begin position="120"/>
        <end position="137"/>
    </location>
</feature>
<evidence type="ECO:0000256" key="8">
    <source>
        <dbReference type="SAM" id="Phobius"/>
    </source>
</evidence>
<dbReference type="InterPro" id="IPR044502">
    <property type="entry name" value="AtHST-like"/>
</dbReference>
<dbReference type="GO" id="GO:0016020">
    <property type="term" value="C:membrane"/>
    <property type="evidence" value="ECO:0007669"/>
    <property type="project" value="UniProtKB-SubCell"/>
</dbReference>
<evidence type="ECO:0000313" key="9">
    <source>
        <dbReference type="EMBL" id="KAI3425958.1"/>
    </source>
</evidence>
<dbReference type="CDD" id="cd13960">
    <property type="entry name" value="PT_UbiA_HPT1"/>
    <property type="match status" value="1"/>
</dbReference>
<feature type="transmembrane region" description="Helical" evidence="8">
    <location>
        <begin position="325"/>
        <end position="344"/>
    </location>
</feature>
<name>A0A9D4THQ5_CHLVU</name>
<evidence type="ECO:0000256" key="1">
    <source>
        <dbReference type="ARBA" id="ARBA00004141"/>
    </source>
</evidence>
<dbReference type="Gene3D" id="1.10.357.140">
    <property type="entry name" value="UbiA prenyltransferase"/>
    <property type="match status" value="1"/>
</dbReference>
<feature type="transmembrane region" description="Helical" evidence="8">
    <location>
        <begin position="191"/>
        <end position="211"/>
    </location>
</feature>
<feature type="transmembrane region" description="Helical" evidence="8">
    <location>
        <begin position="217"/>
        <end position="238"/>
    </location>
</feature>
<keyword evidence="4 8" id="KW-0812">Transmembrane</keyword>
<reference evidence="9" key="2">
    <citation type="submission" date="2020-11" db="EMBL/GenBank/DDBJ databases">
        <authorList>
            <person name="Cecchin M."/>
            <person name="Marcolungo L."/>
            <person name="Rossato M."/>
            <person name="Girolomoni L."/>
            <person name="Cosentino E."/>
            <person name="Cuine S."/>
            <person name="Li-Beisson Y."/>
            <person name="Delledonne M."/>
            <person name="Ballottari M."/>
        </authorList>
    </citation>
    <scope>NUCLEOTIDE SEQUENCE</scope>
    <source>
        <strain evidence="9">211/11P</strain>
        <tissue evidence="9">Whole cell</tissue>
    </source>
</reference>
<evidence type="ECO:0000256" key="3">
    <source>
        <dbReference type="ARBA" id="ARBA00022679"/>
    </source>
</evidence>
<feature type="transmembrane region" description="Helical" evidence="8">
    <location>
        <begin position="350"/>
        <end position="369"/>
    </location>
</feature>
<keyword evidence="10" id="KW-1185">Reference proteome</keyword>
<keyword evidence="3" id="KW-0808">Transferase</keyword>
<gene>
    <name evidence="9" type="ORF">D9Q98_007928</name>
</gene>
<evidence type="ECO:0000256" key="2">
    <source>
        <dbReference type="ARBA" id="ARBA00005985"/>
    </source>
</evidence>
<dbReference type="InterPro" id="IPR044878">
    <property type="entry name" value="UbiA_sf"/>
</dbReference>
<dbReference type="OrthoDB" id="1502398at2759"/>
<dbReference type="PANTHER" id="PTHR43009">
    <property type="entry name" value="HOMOGENTISATE SOLANESYLTRANSFERASE, CHLOROPLASTIC"/>
    <property type="match status" value="1"/>
</dbReference>
<evidence type="ECO:0000256" key="6">
    <source>
        <dbReference type="ARBA" id="ARBA00023136"/>
    </source>
</evidence>
<dbReference type="AlphaFoldDB" id="A0A9D4THQ5"/>
<proteinExistence type="inferred from homology"/>
<comment type="caution">
    <text evidence="9">The sequence shown here is derived from an EMBL/GenBank/DDBJ whole genome shotgun (WGS) entry which is preliminary data.</text>
</comment>
<dbReference type="Pfam" id="PF01040">
    <property type="entry name" value="UbiA"/>
    <property type="match status" value="1"/>
</dbReference>
<feature type="region of interest" description="Disordered" evidence="7">
    <location>
        <begin position="44"/>
        <end position="70"/>
    </location>
</feature>
<comment type="similarity">
    <text evidence="2">Belongs to the UbiA prenyltransferase family.</text>
</comment>
<keyword evidence="5 8" id="KW-1133">Transmembrane helix</keyword>
<feature type="compositionally biased region" description="Basic residues" evidence="7">
    <location>
        <begin position="53"/>
        <end position="62"/>
    </location>
</feature>
<keyword evidence="6 8" id="KW-0472">Membrane</keyword>
<feature type="transmembrane region" description="Helical" evidence="8">
    <location>
        <begin position="245"/>
        <end position="265"/>
    </location>
</feature>
<sequence length="404" mass="42920">MASAQCRSRPGLAGSALMSSVPRMRCTGPQVLLRPCTWGNGLARRTQQEQRQRQQRQQRRRPGLLPAPHAADNVGAAAASRSSSSDLPLGAAVTADGLQARLSGVAAWLDALFRFTRPHTMLGTAVSVTSVSALALGPGQLTATALHAFLQALSSALLMNVCIVGINQLYDVEIDRINKPYLPLAAGDFSSATGWAIVCATGAVSLAIGAASASQPLLATLGGSLLLGIVYSTDLPLLRWKRSPVLAAACILAVRAVLVQLGFFFHMQQALGLAAPLITRPIAFATGFMLLFSVVIALFKDIPDIAGDRQGGVSTLSVRLGPKRVFWTCICILEAAYVGAIAVGLQSNLLWSRVATTAAHVALGALLLRRARRTDLTSPKDISKCYMFSWGLFYAEYLLLPLFR</sequence>
<accession>A0A9D4THQ5</accession>
<organism evidence="9 10">
    <name type="scientific">Chlorella vulgaris</name>
    <name type="common">Green alga</name>
    <dbReference type="NCBI Taxonomy" id="3077"/>
    <lineage>
        <taxon>Eukaryota</taxon>
        <taxon>Viridiplantae</taxon>
        <taxon>Chlorophyta</taxon>
        <taxon>core chlorophytes</taxon>
        <taxon>Trebouxiophyceae</taxon>
        <taxon>Chlorellales</taxon>
        <taxon>Chlorellaceae</taxon>
        <taxon>Chlorella clade</taxon>
        <taxon>Chlorella</taxon>
    </lineage>
</organism>
<evidence type="ECO:0000256" key="5">
    <source>
        <dbReference type="ARBA" id="ARBA00022989"/>
    </source>
</evidence>
<dbReference type="GO" id="GO:0004659">
    <property type="term" value="F:prenyltransferase activity"/>
    <property type="evidence" value="ECO:0007669"/>
    <property type="project" value="InterPro"/>
</dbReference>
<dbReference type="Proteomes" id="UP001055712">
    <property type="component" value="Unassembled WGS sequence"/>
</dbReference>
<dbReference type="NCBIfam" id="NF009525">
    <property type="entry name" value="PRK12887.1"/>
    <property type="match status" value="1"/>
</dbReference>
<evidence type="ECO:0000256" key="7">
    <source>
        <dbReference type="SAM" id="MobiDB-lite"/>
    </source>
</evidence>
<evidence type="ECO:0000313" key="10">
    <source>
        <dbReference type="Proteomes" id="UP001055712"/>
    </source>
</evidence>
<protein>
    <submittedName>
        <fullName evidence="9">Uncharacterized protein</fullName>
    </submittedName>
</protein>
<reference evidence="9" key="1">
    <citation type="journal article" date="2019" name="Plant J.">
        <title>Chlorella vulgaris genome assembly and annotation reveals the molecular basis for metabolic acclimation to high light conditions.</title>
        <authorList>
            <person name="Cecchin M."/>
            <person name="Marcolungo L."/>
            <person name="Rossato M."/>
            <person name="Girolomoni L."/>
            <person name="Cosentino E."/>
            <person name="Cuine S."/>
            <person name="Li-Beisson Y."/>
            <person name="Delledonne M."/>
            <person name="Ballottari M."/>
        </authorList>
    </citation>
    <scope>NUCLEOTIDE SEQUENCE</scope>
    <source>
        <strain evidence="9">211/11P</strain>
    </source>
</reference>
<feature type="transmembrane region" description="Helical" evidence="8">
    <location>
        <begin position="149"/>
        <end position="170"/>
    </location>
</feature>
<feature type="transmembrane region" description="Helical" evidence="8">
    <location>
        <begin position="277"/>
        <end position="299"/>
    </location>
</feature>
<dbReference type="InterPro" id="IPR000537">
    <property type="entry name" value="UbiA_prenyltransferase"/>
</dbReference>
<evidence type="ECO:0000256" key="4">
    <source>
        <dbReference type="ARBA" id="ARBA00022692"/>
    </source>
</evidence>